<dbReference type="InterPro" id="IPR004193">
    <property type="entry name" value="Glyco_hydro_13_N"/>
</dbReference>
<dbReference type="EMBL" id="CP002691">
    <property type="protein sequence ID" value="AEE48362.1"/>
    <property type="molecule type" value="Genomic_DNA"/>
</dbReference>
<dbReference type="InterPro" id="IPR013780">
    <property type="entry name" value="Glyco_hydro_b"/>
</dbReference>
<accession>F4KY99</accession>
<proteinExistence type="inferred from homology"/>
<protein>
    <submittedName>
        <fullName evidence="4">Pullulanase, type I</fullName>
    </submittedName>
</protein>
<dbReference type="AlphaFoldDB" id="F4KY99"/>
<dbReference type="RefSeq" id="WP_013762926.1">
    <property type="nucleotide sequence ID" value="NC_015510.1"/>
</dbReference>
<keyword evidence="5" id="KW-1185">Reference proteome</keyword>
<evidence type="ECO:0000313" key="4">
    <source>
        <dbReference type="EMBL" id="AEE48362.1"/>
    </source>
</evidence>
<evidence type="ECO:0000259" key="3">
    <source>
        <dbReference type="SMART" id="SM00642"/>
    </source>
</evidence>
<dbReference type="STRING" id="760192.Halhy_0452"/>
<dbReference type="CDD" id="cd11341">
    <property type="entry name" value="AmyAc_Pullulanase_LD-like"/>
    <property type="match status" value="1"/>
</dbReference>
<gene>
    <name evidence="4" type="ordered locus">Halhy_0452</name>
</gene>
<feature type="domain" description="Glycosyl hydrolase family 13 catalytic" evidence="3">
    <location>
        <begin position="155"/>
        <end position="565"/>
    </location>
</feature>
<dbReference type="InterPro" id="IPR011840">
    <property type="entry name" value="PulA_typeI"/>
</dbReference>
<dbReference type="SUPFAM" id="SSF51445">
    <property type="entry name" value="(Trans)glycosidases"/>
    <property type="match status" value="1"/>
</dbReference>
<dbReference type="PANTHER" id="PTHR43002">
    <property type="entry name" value="GLYCOGEN DEBRANCHING ENZYME"/>
    <property type="match status" value="1"/>
</dbReference>
<evidence type="ECO:0000256" key="1">
    <source>
        <dbReference type="ARBA" id="ARBA00008061"/>
    </source>
</evidence>
<evidence type="ECO:0000313" key="5">
    <source>
        <dbReference type="Proteomes" id="UP000008461"/>
    </source>
</evidence>
<dbReference type="InterPro" id="IPR014756">
    <property type="entry name" value="Ig_E-set"/>
</dbReference>
<comment type="similarity">
    <text evidence="1">Belongs to the glycosyl hydrolase 13 family.</text>
</comment>
<dbReference type="CDD" id="cd02860">
    <property type="entry name" value="E_set_Pullulanase"/>
    <property type="match status" value="1"/>
</dbReference>
<dbReference type="InterPro" id="IPR013783">
    <property type="entry name" value="Ig-like_fold"/>
</dbReference>
<dbReference type="InterPro" id="IPR049117">
    <property type="entry name" value="pulA_all-beta"/>
</dbReference>
<sequence length="676" mass="75810">MRNRLAKFGLMVLGLFSIAAMDLSESNFNEYPVYEGKDLGLTYTVKSSAFKVWSPPATQLLLRFYEKGLGGKATKTVKMKKGPQGTWVAVVKGNLQGRYYTFQAQIEGKWLDEVPDPYAYAVGTNGKRAQVVDLKLTNPVGWDFDNRPALKNPTDIILYELHLRDLSTHPSAGITNKGKYLGLTEEKTRNPEGQFTGLEHLKELGITHVHLLPVFDYMSVDESRLDEPQFNWGYDPQNYNVPEGSYSSNPEDGATRIKEFKQMVRALHSSGIRVVMDVVYNHTGVTDKSNFNQLVPGYYYRQNDKGGFSDASACGNETASERPMVRKFIIESVLHWVKEYHVDGFRFDLMGIHDIETMNQISKAVHAIDPSIFLYGEGWTAGASPLPDDQKAIKANVLKLDKIAAFSDDLRDAIRGHVFTHKEKGFVSGKAGLKESVKFGVVASTWHPEVDYSKVNYSKAPWANGPDQTISYASCHDNHTLWDRLAINNPMLLDEERIKMYRLAVTMVLTAQGVPFLHAGTEMVVTKKGEENSYNKPDEINQLDWTRKYQYKEIFDYVKGLIALRKAHPAFRMTSAAMIREHLKFIPTTEENLTGFLLSNHANGDPWHTIAVIYNGSDQVHPVILPRAEWKVVANGELIDVKNPPVIRNSGVLVPGNSALILYTANAPGQSNAAEK</sequence>
<dbReference type="Proteomes" id="UP000008461">
    <property type="component" value="Chromosome"/>
</dbReference>
<name>F4KY99_HALH1</name>
<dbReference type="InterPro" id="IPR006047">
    <property type="entry name" value="GH13_cat_dom"/>
</dbReference>
<dbReference type="InterPro" id="IPR017853">
    <property type="entry name" value="GH"/>
</dbReference>
<reference key="2">
    <citation type="submission" date="2011-04" db="EMBL/GenBank/DDBJ databases">
        <title>Complete sequence of chromosome of Haliscomenobacter hydrossis DSM 1100.</title>
        <authorList>
            <consortium name="US DOE Joint Genome Institute (JGI-PGF)"/>
            <person name="Lucas S."/>
            <person name="Han J."/>
            <person name="Lapidus A."/>
            <person name="Bruce D."/>
            <person name="Goodwin L."/>
            <person name="Pitluck S."/>
            <person name="Peters L."/>
            <person name="Kyrpides N."/>
            <person name="Mavromatis K."/>
            <person name="Ivanova N."/>
            <person name="Ovchinnikova G."/>
            <person name="Pagani I."/>
            <person name="Daligault H."/>
            <person name="Detter J.C."/>
            <person name="Han C."/>
            <person name="Land M."/>
            <person name="Hauser L."/>
            <person name="Markowitz V."/>
            <person name="Cheng J.-F."/>
            <person name="Hugenholtz P."/>
            <person name="Woyke T."/>
            <person name="Wu D."/>
            <person name="Verbarg S."/>
            <person name="Frueling A."/>
            <person name="Brambilla E."/>
            <person name="Klenk H.-P."/>
            <person name="Eisen J.A."/>
        </authorList>
    </citation>
    <scope>NUCLEOTIDE SEQUENCE</scope>
    <source>
        <strain>DSM 1100</strain>
    </source>
</reference>
<dbReference type="GO" id="GO:0004553">
    <property type="term" value="F:hydrolase activity, hydrolyzing O-glycosyl compounds"/>
    <property type="evidence" value="ECO:0007669"/>
    <property type="project" value="InterPro"/>
</dbReference>
<dbReference type="Pfam" id="PF02922">
    <property type="entry name" value="CBM_48"/>
    <property type="match status" value="1"/>
</dbReference>
<keyword evidence="2" id="KW-0732">Signal</keyword>
<dbReference type="Pfam" id="PF00128">
    <property type="entry name" value="Alpha-amylase"/>
    <property type="match status" value="1"/>
</dbReference>
<dbReference type="Gene3D" id="3.20.20.80">
    <property type="entry name" value="Glycosidases"/>
    <property type="match status" value="1"/>
</dbReference>
<dbReference type="Gene3D" id="2.60.40.1180">
    <property type="entry name" value="Golgi alpha-mannosidase II"/>
    <property type="match status" value="1"/>
</dbReference>
<feature type="signal peptide" evidence="2">
    <location>
        <begin position="1"/>
        <end position="19"/>
    </location>
</feature>
<dbReference type="SMART" id="SM00642">
    <property type="entry name" value="Aamy"/>
    <property type="match status" value="1"/>
</dbReference>
<dbReference type="SUPFAM" id="SSF81296">
    <property type="entry name" value="E set domains"/>
    <property type="match status" value="1"/>
</dbReference>
<dbReference type="Pfam" id="PF21653">
    <property type="entry name" value="pulA_all-beta"/>
    <property type="match status" value="1"/>
</dbReference>
<reference evidence="4 5" key="1">
    <citation type="journal article" date="2011" name="Stand. Genomic Sci.">
        <title>Complete genome sequence of Haliscomenobacter hydrossis type strain (O).</title>
        <authorList>
            <consortium name="US DOE Joint Genome Institute (JGI-PGF)"/>
            <person name="Daligault H."/>
            <person name="Lapidus A."/>
            <person name="Zeytun A."/>
            <person name="Nolan M."/>
            <person name="Lucas S."/>
            <person name="Del Rio T.G."/>
            <person name="Tice H."/>
            <person name="Cheng J.F."/>
            <person name="Tapia R."/>
            <person name="Han C."/>
            <person name="Goodwin L."/>
            <person name="Pitluck S."/>
            <person name="Liolios K."/>
            <person name="Pagani I."/>
            <person name="Ivanova N."/>
            <person name="Huntemann M."/>
            <person name="Mavromatis K."/>
            <person name="Mikhailova N."/>
            <person name="Pati A."/>
            <person name="Chen A."/>
            <person name="Palaniappan K."/>
            <person name="Land M."/>
            <person name="Hauser L."/>
            <person name="Brambilla E.M."/>
            <person name="Rohde M."/>
            <person name="Verbarg S."/>
            <person name="Goker M."/>
            <person name="Bristow J."/>
            <person name="Eisen J.A."/>
            <person name="Markowitz V."/>
            <person name="Hugenholtz P."/>
            <person name="Kyrpides N.C."/>
            <person name="Klenk H.P."/>
            <person name="Woyke T."/>
        </authorList>
    </citation>
    <scope>NUCLEOTIDE SEQUENCE [LARGE SCALE GENOMIC DNA]</scope>
    <source>
        <strain evidence="5">ATCC 27775 / DSM 1100 / LMG 10767 / O</strain>
    </source>
</reference>
<dbReference type="KEGG" id="hhy:Halhy_0452"/>
<dbReference type="NCBIfam" id="TIGR02104">
    <property type="entry name" value="pulA_typeI"/>
    <property type="match status" value="1"/>
</dbReference>
<dbReference type="eggNOG" id="COG1523">
    <property type="taxonomic scope" value="Bacteria"/>
</dbReference>
<evidence type="ECO:0000256" key="2">
    <source>
        <dbReference type="SAM" id="SignalP"/>
    </source>
</evidence>
<feature type="chain" id="PRO_5003316230" evidence="2">
    <location>
        <begin position="20"/>
        <end position="676"/>
    </location>
</feature>
<organism evidence="4 5">
    <name type="scientific">Haliscomenobacter hydrossis (strain ATCC 27775 / DSM 1100 / LMG 10767 / O)</name>
    <dbReference type="NCBI Taxonomy" id="760192"/>
    <lineage>
        <taxon>Bacteria</taxon>
        <taxon>Pseudomonadati</taxon>
        <taxon>Bacteroidota</taxon>
        <taxon>Saprospiria</taxon>
        <taxon>Saprospirales</taxon>
        <taxon>Haliscomenobacteraceae</taxon>
        <taxon>Haliscomenobacter</taxon>
    </lineage>
</organism>
<dbReference type="HOGENOM" id="CLU_004744_4_1_10"/>
<dbReference type="GO" id="GO:0005975">
    <property type="term" value="P:carbohydrate metabolic process"/>
    <property type="evidence" value="ECO:0007669"/>
    <property type="project" value="InterPro"/>
</dbReference>
<dbReference type="Gene3D" id="2.60.40.10">
    <property type="entry name" value="Immunoglobulins"/>
    <property type="match status" value="1"/>
</dbReference>